<dbReference type="HOGENOM" id="CLU_135650_3_1_5"/>
<dbReference type="SUPFAM" id="SSF82771">
    <property type="entry name" value="GIY-YIG endonuclease"/>
    <property type="match status" value="1"/>
</dbReference>
<accession>Q0AM49</accession>
<evidence type="ECO:0000313" key="4">
    <source>
        <dbReference type="EMBL" id="ABI66644.1"/>
    </source>
</evidence>
<dbReference type="OrthoDB" id="287318at2"/>
<dbReference type="STRING" id="394221.Mmar10_2352"/>
<name>Q0AM49_MARMM</name>
<dbReference type="InterPro" id="IPR035901">
    <property type="entry name" value="GIY-YIG_endonuc_sf"/>
</dbReference>
<proteinExistence type="inferred from homology"/>
<gene>
    <name evidence="4" type="ordered locus">Mmar10_2352</name>
</gene>
<dbReference type="EMBL" id="CP000449">
    <property type="protein sequence ID" value="ABI66644.1"/>
    <property type="molecule type" value="Genomic_DNA"/>
</dbReference>
<dbReference type="eggNOG" id="COG2827">
    <property type="taxonomic scope" value="Bacteria"/>
</dbReference>
<dbReference type="Gene3D" id="3.40.1440.10">
    <property type="entry name" value="GIY-YIG endonuclease"/>
    <property type="match status" value="1"/>
</dbReference>
<evidence type="ECO:0000259" key="3">
    <source>
        <dbReference type="PROSITE" id="PS50164"/>
    </source>
</evidence>
<feature type="domain" description="GIY-YIG" evidence="3">
    <location>
        <begin position="1"/>
        <end position="76"/>
    </location>
</feature>
<dbReference type="RefSeq" id="WP_011644289.1">
    <property type="nucleotide sequence ID" value="NC_008347.1"/>
</dbReference>
<sequence>MYYVYLLASRRHGTLYCGVTNALLRRVYEHKSAQVSGFTKKHHVHRLVWWEAHEDIGEAIAREKRIKRWRRDWKVALIEQDNPDWDDLYPGLGGTDPSEIAGEGIRRSDY</sequence>
<evidence type="ECO:0000256" key="2">
    <source>
        <dbReference type="SAM" id="MobiDB-lite"/>
    </source>
</evidence>
<dbReference type="InterPro" id="IPR000305">
    <property type="entry name" value="GIY-YIG_endonuc"/>
</dbReference>
<keyword evidence="5" id="KW-1185">Reference proteome</keyword>
<dbReference type="KEGG" id="mmr:Mmar10_2352"/>
<dbReference type="PROSITE" id="PS50164">
    <property type="entry name" value="GIY_YIG"/>
    <property type="match status" value="1"/>
</dbReference>
<dbReference type="PANTHER" id="PTHR34477">
    <property type="entry name" value="UPF0213 PROTEIN YHBQ"/>
    <property type="match status" value="1"/>
</dbReference>
<protein>
    <submittedName>
        <fullName evidence="4">Excinuclease ABC, C subunit domain protein</fullName>
    </submittedName>
</protein>
<reference evidence="4 5" key="1">
    <citation type="submission" date="2006-08" db="EMBL/GenBank/DDBJ databases">
        <title>Complete sequence of Maricaulis maris MCS10.</title>
        <authorList>
            <consortium name="US DOE Joint Genome Institute"/>
            <person name="Copeland A."/>
            <person name="Lucas S."/>
            <person name="Lapidus A."/>
            <person name="Barry K."/>
            <person name="Detter J.C."/>
            <person name="Glavina del Rio T."/>
            <person name="Hammon N."/>
            <person name="Israni S."/>
            <person name="Dalin E."/>
            <person name="Tice H."/>
            <person name="Pitluck S."/>
            <person name="Saunders E."/>
            <person name="Brettin T."/>
            <person name="Bruce D."/>
            <person name="Han C."/>
            <person name="Tapia R."/>
            <person name="Gilna P."/>
            <person name="Schmutz J."/>
            <person name="Larimer F."/>
            <person name="Land M."/>
            <person name="Hauser L."/>
            <person name="Kyrpides N."/>
            <person name="Mikhailova N."/>
            <person name="Viollier P."/>
            <person name="Stephens C."/>
            <person name="Richardson P."/>
        </authorList>
    </citation>
    <scope>NUCLEOTIDE SEQUENCE [LARGE SCALE GENOMIC DNA]</scope>
    <source>
        <strain evidence="4 5">MCS10</strain>
    </source>
</reference>
<feature type="region of interest" description="Disordered" evidence="2">
    <location>
        <begin position="88"/>
        <end position="110"/>
    </location>
</feature>
<dbReference type="Proteomes" id="UP000001964">
    <property type="component" value="Chromosome"/>
</dbReference>
<evidence type="ECO:0000256" key="1">
    <source>
        <dbReference type="ARBA" id="ARBA00007435"/>
    </source>
</evidence>
<dbReference type="Pfam" id="PF01541">
    <property type="entry name" value="GIY-YIG"/>
    <property type="match status" value="1"/>
</dbReference>
<dbReference type="CDD" id="cd10448">
    <property type="entry name" value="GIY-YIG_unchar_3"/>
    <property type="match status" value="1"/>
</dbReference>
<comment type="similarity">
    <text evidence="1">Belongs to the UPF0213 family.</text>
</comment>
<dbReference type="PANTHER" id="PTHR34477:SF5">
    <property type="entry name" value="BSL5627 PROTEIN"/>
    <property type="match status" value="1"/>
</dbReference>
<evidence type="ECO:0000313" key="5">
    <source>
        <dbReference type="Proteomes" id="UP000001964"/>
    </source>
</evidence>
<organism evidence="4 5">
    <name type="scientific">Maricaulis maris (strain MCS10)</name>
    <name type="common">Caulobacter maris</name>
    <dbReference type="NCBI Taxonomy" id="394221"/>
    <lineage>
        <taxon>Bacteria</taxon>
        <taxon>Pseudomonadati</taxon>
        <taxon>Pseudomonadota</taxon>
        <taxon>Alphaproteobacteria</taxon>
        <taxon>Maricaulales</taxon>
        <taxon>Maricaulaceae</taxon>
        <taxon>Maricaulis</taxon>
    </lineage>
</organism>
<dbReference type="AlphaFoldDB" id="Q0AM49"/>
<dbReference type="InterPro" id="IPR050190">
    <property type="entry name" value="UPF0213_domain"/>
</dbReference>